<dbReference type="OrthoDB" id="9908325at2"/>
<reference evidence="2 3" key="1">
    <citation type="submission" date="2018-12" db="EMBL/GenBank/DDBJ databases">
        <title>The whole draft genome of Aquabacterium sp. SJQ9.</title>
        <authorList>
            <person name="Sun L."/>
            <person name="Gao X."/>
            <person name="Chen W."/>
            <person name="Huang K."/>
        </authorList>
    </citation>
    <scope>NUCLEOTIDE SEQUENCE [LARGE SCALE GENOMIC DNA]</scope>
    <source>
        <strain evidence="2 3">SJQ9</strain>
    </source>
</reference>
<gene>
    <name evidence="2" type="ORF">EIP75_08190</name>
</gene>
<proteinExistence type="predicted"/>
<organism evidence="2 3">
    <name type="scientific">Aquabacterium soli</name>
    <dbReference type="NCBI Taxonomy" id="2493092"/>
    <lineage>
        <taxon>Bacteria</taxon>
        <taxon>Pseudomonadati</taxon>
        <taxon>Pseudomonadota</taxon>
        <taxon>Betaproteobacteria</taxon>
        <taxon>Burkholderiales</taxon>
        <taxon>Aquabacterium</taxon>
    </lineage>
</organism>
<evidence type="ECO:0000256" key="1">
    <source>
        <dbReference type="SAM" id="Phobius"/>
    </source>
</evidence>
<accession>A0A426VDR2</accession>
<evidence type="ECO:0008006" key="4">
    <source>
        <dbReference type="Google" id="ProtNLM"/>
    </source>
</evidence>
<evidence type="ECO:0000313" key="3">
    <source>
        <dbReference type="Proteomes" id="UP000269265"/>
    </source>
</evidence>
<keyword evidence="3" id="KW-1185">Reference proteome</keyword>
<feature type="transmembrane region" description="Helical" evidence="1">
    <location>
        <begin position="12"/>
        <end position="32"/>
    </location>
</feature>
<dbReference type="Proteomes" id="UP000269265">
    <property type="component" value="Unassembled WGS sequence"/>
</dbReference>
<dbReference type="AlphaFoldDB" id="A0A426VDR2"/>
<keyword evidence="1" id="KW-0472">Membrane</keyword>
<dbReference type="RefSeq" id="WP_125242758.1">
    <property type="nucleotide sequence ID" value="NZ_RSED01000005.1"/>
</dbReference>
<keyword evidence="1" id="KW-1133">Transmembrane helix</keyword>
<name>A0A426VDR2_9BURK</name>
<protein>
    <recommendedName>
        <fullName evidence="4">DUF2946 domain-containing protein</fullName>
    </recommendedName>
</protein>
<comment type="caution">
    <text evidence="2">The sequence shown here is derived from an EMBL/GenBank/DDBJ whole genome shotgun (WGS) entry which is preliminary data.</text>
</comment>
<sequence length="124" mass="13473">MSWPGFLSPHRLARHTLVVACLVMVMLGQSWWSSFRAVAMVTGIEVCSAEGSRLVDEQGRPLPSQMSHAGHDCCSGGPVDALVPHVQPLPAMSQRHRTPVDAHRPGWLDAEWHGPLSRGPPLIA</sequence>
<dbReference type="EMBL" id="RSED01000005">
    <property type="protein sequence ID" value="RRS04940.1"/>
    <property type="molecule type" value="Genomic_DNA"/>
</dbReference>
<evidence type="ECO:0000313" key="2">
    <source>
        <dbReference type="EMBL" id="RRS04940.1"/>
    </source>
</evidence>
<keyword evidence="1" id="KW-0812">Transmembrane</keyword>